<dbReference type="Proteomes" id="UP000033710">
    <property type="component" value="Unassembled WGS sequence"/>
</dbReference>
<comment type="subcellular location">
    <subcellularLocation>
        <location evidence="1">Membrane</location>
        <topology evidence="1">Multi-pass membrane protein</topology>
    </subcellularLocation>
</comment>
<evidence type="ECO:0000256" key="4">
    <source>
        <dbReference type="ARBA" id="ARBA00023136"/>
    </source>
</evidence>
<keyword evidence="4 5" id="KW-0472">Membrane</keyword>
<dbReference type="KEGG" id="ssck:SPSK_09969"/>
<name>A0A0F2MA65_SPOSC</name>
<dbReference type="GO" id="GO:0005886">
    <property type="term" value="C:plasma membrane"/>
    <property type="evidence" value="ECO:0007669"/>
    <property type="project" value="TreeGrafter"/>
</dbReference>
<dbReference type="RefSeq" id="XP_016588401.1">
    <property type="nucleotide sequence ID" value="XM_016736534.1"/>
</dbReference>
<feature type="transmembrane region" description="Helical" evidence="5">
    <location>
        <begin position="64"/>
        <end position="83"/>
    </location>
</feature>
<feature type="transmembrane region" description="Helical" evidence="5">
    <location>
        <begin position="89"/>
        <end position="109"/>
    </location>
</feature>
<dbReference type="InterPro" id="IPR036259">
    <property type="entry name" value="MFS_trans_sf"/>
</dbReference>
<dbReference type="OrthoDB" id="3561359at2759"/>
<accession>A0A0F2MA65</accession>
<evidence type="ECO:0000256" key="2">
    <source>
        <dbReference type="ARBA" id="ARBA00022692"/>
    </source>
</evidence>
<evidence type="ECO:0000256" key="5">
    <source>
        <dbReference type="SAM" id="Phobius"/>
    </source>
</evidence>
<dbReference type="SUPFAM" id="SSF103473">
    <property type="entry name" value="MFS general substrate transporter"/>
    <property type="match status" value="1"/>
</dbReference>
<dbReference type="AlphaFoldDB" id="A0A0F2MA65"/>
<dbReference type="VEuPathDB" id="FungiDB:SPSK_09969"/>
<keyword evidence="2 5" id="KW-0812">Transmembrane</keyword>
<evidence type="ECO:0000256" key="3">
    <source>
        <dbReference type="ARBA" id="ARBA00022989"/>
    </source>
</evidence>
<feature type="transmembrane region" description="Helical" evidence="5">
    <location>
        <begin position="29"/>
        <end position="52"/>
    </location>
</feature>
<dbReference type="GO" id="GO:0022857">
    <property type="term" value="F:transmembrane transporter activity"/>
    <property type="evidence" value="ECO:0007669"/>
    <property type="project" value="TreeGrafter"/>
</dbReference>
<reference evidence="6 7" key="1">
    <citation type="journal article" date="2014" name="BMC Genomics">
        <title>Comparative genomics of the major fungal agents of human and animal Sporotrichosis: Sporothrix schenckii and Sporothrix brasiliensis.</title>
        <authorList>
            <person name="Teixeira M.M."/>
            <person name="de Almeida L.G."/>
            <person name="Kubitschek-Barreira P."/>
            <person name="Alves F.L."/>
            <person name="Kioshima E.S."/>
            <person name="Abadio A.K."/>
            <person name="Fernandes L."/>
            <person name="Derengowski L.S."/>
            <person name="Ferreira K.S."/>
            <person name="Souza R.C."/>
            <person name="Ruiz J.C."/>
            <person name="de Andrade N.C."/>
            <person name="Paes H.C."/>
            <person name="Nicola A.M."/>
            <person name="Albuquerque P."/>
            <person name="Gerber A.L."/>
            <person name="Martins V.P."/>
            <person name="Peconick L.D."/>
            <person name="Neto A.V."/>
            <person name="Chaucanez C.B."/>
            <person name="Silva P.A."/>
            <person name="Cunha O.L."/>
            <person name="de Oliveira F.F."/>
            <person name="dos Santos T.C."/>
            <person name="Barros A.L."/>
            <person name="Soares M.A."/>
            <person name="de Oliveira L.M."/>
            <person name="Marini M.M."/>
            <person name="Villalobos-Duno H."/>
            <person name="Cunha M.M."/>
            <person name="de Hoog S."/>
            <person name="da Silveira J.F."/>
            <person name="Henrissat B."/>
            <person name="Nino-Vega G.A."/>
            <person name="Cisalpino P.S."/>
            <person name="Mora-Montes H.M."/>
            <person name="Almeida S.R."/>
            <person name="Stajich J.E."/>
            <person name="Lopes-Bezerra L.M."/>
            <person name="Vasconcelos A.T."/>
            <person name="Felipe M.S."/>
        </authorList>
    </citation>
    <scope>NUCLEOTIDE SEQUENCE [LARGE SCALE GENOMIC DNA]</scope>
    <source>
        <strain evidence="6 7">1099-18</strain>
    </source>
</reference>
<proteinExistence type="predicted"/>
<dbReference type="GeneID" id="27671811"/>
<gene>
    <name evidence="6" type="ORF">SPSK_09969</name>
</gene>
<comment type="caution">
    <text evidence="6">The sequence shown here is derived from an EMBL/GenBank/DDBJ whole genome shotgun (WGS) entry which is preliminary data.</text>
</comment>
<reference evidence="6 7" key="2">
    <citation type="journal article" date="2015" name="Eukaryot. Cell">
        <title>Asexual propagation of a virulent clone complex in a human and feline outbreak of sporotrichosis.</title>
        <authorList>
            <person name="Teixeira Mde M."/>
            <person name="Rodrigues A.M."/>
            <person name="Tsui C.K."/>
            <person name="de Almeida L.G."/>
            <person name="Van Diepeningen A.D."/>
            <person name="van den Ende B.G."/>
            <person name="Fernandes G.F."/>
            <person name="Kano R."/>
            <person name="Hamelin R.C."/>
            <person name="Lopes-Bezerra L.M."/>
            <person name="Vasconcelos A.T."/>
            <person name="de Hoog S."/>
            <person name="de Camargo Z.P."/>
            <person name="Felipe M.S."/>
        </authorList>
    </citation>
    <scope>NUCLEOTIDE SEQUENCE [LARGE SCALE GENOMIC DNA]</scope>
    <source>
        <strain evidence="6 7">1099-18</strain>
    </source>
</reference>
<sequence length="125" mass="14003">MASHQNQTSWRHHLASVISPFTLSTPYQISSSASSICLFVFSGIFTFFVDTYQPHAASVLASNAFVRCSFAAAFPLFGVQMYHKLGDQWASSLLAFLAVAMLPFPFLFFKYGKWLRRKSKFAVSS</sequence>
<evidence type="ECO:0000256" key="1">
    <source>
        <dbReference type="ARBA" id="ARBA00004141"/>
    </source>
</evidence>
<dbReference type="EMBL" id="AXCR01000007">
    <property type="protein sequence ID" value="KJR85725.1"/>
    <property type="molecule type" value="Genomic_DNA"/>
</dbReference>
<keyword evidence="3 5" id="KW-1133">Transmembrane helix</keyword>
<organism evidence="6 7">
    <name type="scientific">Sporothrix schenckii 1099-18</name>
    <dbReference type="NCBI Taxonomy" id="1397361"/>
    <lineage>
        <taxon>Eukaryota</taxon>
        <taxon>Fungi</taxon>
        <taxon>Dikarya</taxon>
        <taxon>Ascomycota</taxon>
        <taxon>Pezizomycotina</taxon>
        <taxon>Sordariomycetes</taxon>
        <taxon>Sordariomycetidae</taxon>
        <taxon>Ophiostomatales</taxon>
        <taxon>Ophiostomataceae</taxon>
        <taxon>Sporothrix</taxon>
    </lineage>
</organism>
<dbReference type="PANTHER" id="PTHR23502:SF7">
    <property type="entry name" value="DRUG_PROTON ANTIPORTER YHK8-RELATED"/>
    <property type="match status" value="1"/>
</dbReference>
<evidence type="ECO:0000313" key="6">
    <source>
        <dbReference type="EMBL" id="KJR85725.1"/>
    </source>
</evidence>
<evidence type="ECO:0000313" key="7">
    <source>
        <dbReference type="Proteomes" id="UP000033710"/>
    </source>
</evidence>
<protein>
    <submittedName>
        <fullName evidence="6">Uncharacterized protein</fullName>
    </submittedName>
</protein>
<dbReference type="PANTHER" id="PTHR23502">
    <property type="entry name" value="MAJOR FACILITATOR SUPERFAMILY"/>
    <property type="match status" value="1"/>
</dbReference>